<evidence type="ECO:0000256" key="2">
    <source>
        <dbReference type="SAM" id="Phobius"/>
    </source>
</evidence>
<sequence>MTPSTIVPQGCARLDPRSSEVIVYGNEEAPPASTLGDGDRSRGSRNSTTRLAHRSRYVPRLSSPPTSTRSRLSRRRQSRTPLPATRFSAEDGSWPAHSFDEQLPASVPGTDRVDISFRAQIGSSNLEDGVCLADMLDHEIRTQILCNMDAIVLRSHTRRIRICIAWPGYKTRLYSLPLPSGDSTIAGRDQRYQCRRSYLVKGLVKAFKRHIHVAEPDADENSLAGNSQWRLGPGAIGLDRIILHALIELPENEQGKQEWQTILSCPIDDFDNALLQNIARRGDVGKTARELLHATACAFYLVSNRYGEALQQLCGVSPGLASHLLRSHDCRPLAHTGVSVCALLLWSPPCTADLEISLHQLHLPREYKAHALDHPRSRGRVKRLRSPLRTGPAVAMVFPLDRAVLAALFAECIMYGMCMTMGVVTTLVFLRSRAEGGLMHKRLLGALLLMLVLATAHVIIALIRAFEGFILFRNRFPGGPSEFFANIGDRVFIGKMSVFILQTVLGDSVNIWRCYVVYGKKKSAIILPIVLMVSGFICACMILNTQEESRHAAPNSSVFGVPSRWIKPFHLLMLVTVLYCNIAIAWKIYSSGNFNTSLHRLFPVLLAIIETGVIYTSSLLAFLGTYFADSNGQYIAVDVICPLVPIIFCLLILQVKFYRVGHSMDDISTLTTSRTSKSRSQSSRSIGMLGLKFRKDANTSVALSTVPVTPVAIHISTQEEGAEETGAEDESSSQKAHRSDDPVDNSV</sequence>
<feature type="transmembrane region" description="Helical" evidence="2">
    <location>
        <begin position="404"/>
        <end position="430"/>
    </location>
</feature>
<feature type="region of interest" description="Disordered" evidence="1">
    <location>
        <begin position="24"/>
        <end position="105"/>
    </location>
</feature>
<evidence type="ECO:0000256" key="1">
    <source>
        <dbReference type="SAM" id="MobiDB-lite"/>
    </source>
</evidence>
<keyword evidence="2" id="KW-1133">Transmembrane helix</keyword>
<feature type="compositionally biased region" description="Low complexity" evidence="1">
    <location>
        <begin position="59"/>
        <end position="70"/>
    </location>
</feature>
<dbReference type="Proteomes" id="UP000298327">
    <property type="component" value="Unassembled WGS sequence"/>
</dbReference>
<feature type="transmembrane region" description="Helical" evidence="2">
    <location>
        <begin position="492"/>
        <end position="512"/>
    </location>
</feature>
<dbReference type="OrthoDB" id="3357408at2759"/>
<protein>
    <submittedName>
        <fullName evidence="3">Uncharacterized protein</fullName>
    </submittedName>
</protein>
<gene>
    <name evidence="3" type="ORF">EVG20_g9921</name>
</gene>
<feature type="compositionally biased region" description="Acidic residues" evidence="1">
    <location>
        <begin position="720"/>
        <end position="731"/>
    </location>
</feature>
<name>A0A4Y9XUV2_9AGAM</name>
<feature type="transmembrane region" description="Helical" evidence="2">
    <location>
        <begin position="565"/>
        <end position="589"/>
    </location>
</feature>
<feature type="transmembrane region" description="Helical" evidence="2">
    <location>
        <begin position="524"/>
        <end position="545"/>
    </location>
</feature>
<evidence type="ECO:0000313" key="4">
    <source>
        <dbReference type="Proteomes" id="UP000298327"/>
    </source>
</evidence>
<keyword evidence="2" id="KW-0472">Membrane</keyword>
<dbReference type="STRING" id="205917.A0A4Y9XUV2"/>
<dbReference type="EMBL" id="SEOQ01001090">
    <property type="protein sequence ID" value="TFY53906.1"/>
    <property type="molecule type" value="Genomic_DNA"/>
</dbReference>
<feature type="transmembrane region" description="Helical" evidence="2">
    <location>
        <begin position="634"/>
        <end position="653"/>
    </location>
</feature>
<proteinExistence type="predicted"/>
<comment type="caution">
    <text evidence="3">The sequence shown here is derived from an EMBL/GenBank/DDBJ whole genome shotgun (WGS) entry which is preliminary data.</text>
</comment>
<feature type="region of interest" description="Disordered" evidence="1">
    <location>
        <begin position="714"/>
        <end position="747"/>
    </location>
</feature>
<reference evidence="3 4" key="1">
    <citation type="submission" date="2019-02" db="EMBL/GenBank/DDBJ databases">
        <title>Genome sequencing of the rare red list fungi Dentipellis fragilis.</title>
        <authorList>
            <person name="Buettner E."/>
            <person name="Kellner H."/>
        </authorList>
    </citation>
    <scope>NUCLEOTIDE SEQUENCE [LARGE SCALE GENOMIC DNA]</scope>
    <source>
        <strain evidence="3 4">DSM 105465</strain>
    </source>
</reference>
<dbReference type="AlphaFoldDB" id="A0A4Y9XUV2"/>
<keyword evidence="4" id="KW-1185">Reference proteome</keyword>
<feature type="transmembrane region" description="Helical" evidence="2">
    <location>
        <begin position="442"/>
        <end position="472"/>
    </location>
</feature>
<evidence type="ECO:0000313" key="3">
    <source>
        <dbReference type="EMBL" id="TFY53906.1"/>
    </source>
</evidence>
<organism evidence="3 4">
    <name type="scientific">Dentipellis fragilis</name>
    <dbReference type="NCBI Taxonomy" id="205917"/>
    <lineage>
        <taxon>Eukaryota</taxon>
        <taxon>Fungi</taxon>
        <taxon>Dikarya</taxon>
        <taxon>Basidiomycota</taxon>
        <taxon>Agaricomycotina</taxon>
        <taxon>Agaricomycetes</taxon>
        <taxon>Russulales</taxon>
        <taxon>Hericiaceae</taxon>
        <taxon>Dentipellis</taxon>
    </lineage>
</organism>
<accession>A0A4Y9XUV2</accession>
<feature type="transmembrane region" description="Helical" evidence="2">
    <location>
        <begin position="601"/>
        <end position="628"/>
    </location>
</feature>
<keyword evidence="2" id="KW-0812">Transmembrane</keyword>